<dbReference type="RefSeq" id="WP_092475384.1">
    <property type="nucleotide sequence ID" value="NZ_FOOX01000025.1"/>
</dbReference>
<keyword evidence="1" id="KW-0732">Signal</keyword>
<evidence type="ECO:0000259" key="2">
    <source>
        <dbReference type="PROSITE" id="PS50911"/>
    </source>
</evidence>
<evidence type="ECO:0000313" key="3">
    <source>
        <dbReference type="EMBL" id="SFH33815.1"/>
    </source>
</evidence>
<reference evidence="4" key="1">
    <citation type="submission" date="2016-10" db="EMBL/GenBank/DDBJ databases">
        <authorList>
            <person name="Varghese N."/>
            <person name="Submissions S."/>
        </authorList>
    </citation>
    <scope>NUCLEOTIDE SEQUENCE [LARGE SCALE GENOMIC DNA]</scope>
    <source>
        <strain evidence="4">DSM 17038</strain>
    </source>
</reference>
<evidence type="ECO:0000313" key="4">
    <source>
        <dbReference type="Proteomes" id="UP000199337"/>
    </source>
</evidence>
<organism evidence="3 4">
    <name type="scientific">Desulfotruncus arcticus DSM 17038</name>
    <dbReference type="NCBI Taxonomy" id="1121424"/>
    <lineage>
        <taxon>Bacteria</taxon>
        <taxon>Bacillati</taxon>
        <taxon>Bacillota</taxon>
        <taxon>Clostridia</taxon>
        <taxon>Eubacteriales</taxon>
        <taxon>Desulfallaceae</taxon>
        <taxon>Desulfotruncus</taxon>
    </lineage>
</organism>
<feature type="signal peptide" evidence="1">
    <location>
        <begin position="1"/>
        <end position="27"/>
    </location>
</feature>
<gene>
    <name evidence="3" type="ORF">SAMN05660649_04799</name>
</gene>
<dbReference type="Proteomes" id="UP000199337">
    <property type="component" value="Unassembled WGS sequence"/>
</dbReference>
<dbReference type="PROSITE" id="PS50911">
    <property type="entry name" value="CHAP"/>
    <property type="match status" value="1"/>
</dbReference>
<dbReference type="EMBL" id="FOOX01000025">
    <property type="protein sequence ID" value="SFH33815.1"/>
    <property type="molecule type" value="Genomic_DNA"/>
</dbReference>
<dbReference type="Pfam" id="PF05257">
    <property type="entry name" value="CHAP"/>
    <property type="match status" value="1"/>
</dbReference>
<feature type="domain" description="Peptidase C51" evidence="2">
    <location>
        <begin position="28"/>
        <end position="164"/>
    </location>
</feature>
<dbReference type="AlphaFoldDB" id="A0A1I2Z8B3"/>
<dbReference type="Gene3D" id="3.90.1720.10">
    <property type="entry name" value="endopeptidase domain like (from Nostoc punctiforme)"/>
    <property type="match status" value="1"/>
</dbReference>
<accession>A0A1I2Z8B3</accession>
<dbReference type="InterPro" id="IPR007921">
    <property type="entry name" value="CHAP_dom"/>
</dbReference>
<dbReference type="SUPFAM" id="SSF54001">
    <property type="entry name" value="Cysteine proteinases"/>
    <property type="match status" value="1"/>
</dbReference>
<proteinExistence type="predicted"/>
<name>A0A1I2Z8B3_9FIRM</name>
<sequence>MKLIKNQKKLVLVFMFFVSLIPNSAYAEQTSIQVDNQKKHFSNPYDLFGKGNCAYFAWDMMDLFWPVTFEVPGAYDAKDWVDLVGSKVTQNGKMYKLIKDKTPQVGDIVVFSDKDIGFSRGHVAFVTGINQNCSFDVKNKDFKTDIDIQVMESANYASNYNFPNMYEKCLYRSYRYSVMQGDKIVYPDMCFLRWKVVVGYQVNNGM</sequence>
<protein>
    <submittedName>
        <fullName evidence="3">CHAP domain-containing protein</fullName>
    </submittedName>
</protein>
<evidence type="ECO:0000256" key="1">
    <source>
        <dbReference type="SAM" id="SignalP"/>
    </source>
</evidence>
<dbReference type="OrthoDB" id="1853760at2"/>
<feature type="chain" id="PRO_5011560885" evidence="1">
    <location>
        <begin position="28"/>
        <end position="206"/>
    </location>
</feature>
<keyword evidence="4" id="KW-1185">Reference proteome</keyword>
<dbReference type="STRING" id="341036.SAMN05660649_04799"/>
<dbReference type="InterPro" id="IPR038765">
    <property type="entry name" value="Papain-like_cys_pep_sf"/>
</dbReference>